<evidence type="ECO:0000259" key="5">
    <source>
        <dbReference type="Pfam" id="PF10447"/>
    </source>
</evidence>
<dbReference type="GO" id="GO:0000176">
    <property type="term" value="C:nuclear exosome (RNase complex)"/>
    <property type="evidence" value="ECO:0007669"/>
    <property type="project" value="EnsemblFungi"/>
</dbReference>
<dbReference type="PANTHER" id="PTHR12686">
    <property type="entry name" value="3'-5' EXORIBONUCLEASE CSL4-RELATED"/>
    <property type="match status" value="1"/>
</dbReference>
<feature type="domain" description="Exosome complex component CSL4 C-terminal" evidence="5">
    <location>
        <begin position="106"/>
        <end position="210"/>
    </location>
</feature>
<dbReference type="SUPFAM" id="SSF50249">
    <property type="entry name" value="Nucleic acid-binding proteins"/>
    <property type="match status" value="1"/>
</dbReference>
<dbReference type="OMA" id="PMVPVGW"/>
<dbReference type="PANTHER" id="PTHR12686:SF8">
    <property type="entry name" value="EXOSOME COMPLEX COMPONENT CSL4"/>
    <property type="match status" value="1"/>
</dbReference>
<dbReference type="Gene3D" id="2.40.50.100">
    <property type="match status" value="1"/>
</dbReference>
<name>C5FMQ9_ARTOC</name>
<dbReference type="RefSeq" id="XP_002848475.1">
    <property type="nucleotide sequence ID" value="XM_002848429.1"/>
</dbReference>
<evidence type="ECO:0000313" key="7">
    <source>
        <dbReference type="EMBL" id="EEQ31162.1"/>
    </source>
</evidence>
<evidence type="ECO:0000256" key="4">
    <source>
        <dbReference type="SAM" id="MobiDB-lite"/>
    </source>
</evidence>
<dbReference type="GO" id="GO:0071035">
    <property type="term" value="P:nuclear polyadenylation-dependent rRNA catabolic process"/>
    <property type="evidence" value="ECO:0007669"/>
    <property type="project" value="EnsemblFungi"/>
</dbReference>
<dbReference type="InterPro" id="IPR039771">
    <property type="entry name" value="Csl4"/>
</dbReference>
<dbReference type="Pfam" id="PF10447">
    <property type="entry name" value="EXOSC1"/>
    <property type="match status" value="1"/>
</dbReference>
<evidence type="ECO:0000256" key="2">
    <source>
        <dbReference type="ARBA" id="ARBA00022490"/>
    </source>
</evidence>
<dbReference type="InterPro" id="IPR012340">
    <property type="entry name" value="NA-bd_OB-fold"/>
</dbReference>
<dbReference type="GO" id="GO:0070481">
    <property type="term" value="P:nuclear-transcribed mRNA catabolic process, non-stop decay"/>
    <property type="evidence" value="ECO:0007669"/>
    <property type="project" value="EnsemblFungi"/>
</dbReference>
<evidence type="ECO:0000256" key="1">
    <source>
        <dbReference type="ARBA" id="ARBA00004604"/>
    </source>
</evidence>
<organism evidence="7 8">
    <name type="scientific">Arthroderma otae (strain ATCC MYA-4605 / CBS 113480)</name>
    <name type="common">Microsporum canis</name>
    <dbReference type="NCBI Taxonomy" id="554155"/>
    <lineage>
        <taxon>Eukaryota</taxon>
        <taxon>Fungi</taxon>
        <taxon>Dikarya</taxon>
        <taxon>Ascomycota</taxon>
        <taxon>Pezizomycotina</taxon>
        <taxon>Eurotiomycetes</taxon>
        <taxon>Eurotiomycetidae</taxon>
        <taxon>Onygenales</taxon>
        <taxon>Arthrodermataceae</taxon>
        <taxon>Microsporum</taxon>
    </lineage>
</organism>
<dbReference type="EMBL" id="DS995703">
    <property type="protein sequence ID" value="EEQ31162.1"/>
    <property type="molecule type" value="Genomic_DNA"/>
</dbReference>
<dbReference type="InterPro" id="IPR025721">
    <property type="entry name" value="Exosome_cplx_N_dom"/>
</dbReference>
<keyword evidence="8" id="KW-1185">Reference proteome</keyword>
<dbReference type="VEuPathDB" id="FungiDB:MCYG_03981"/>
<dbReference type="GeneID" id="9222797"/>
<feature type="compositionally biased region" description="Polar residues" evidence="4">
    <location>
        <begin position="77"/>
        <end position="96"/>
    </location>
</feature>
<comment type="subcellular location">
    <subcellularLocation>
        <location evidence="1">Nucleus</location>
        <location evidence="1">Nucleolus</location>
    </subcellularLocation>
</comment>
<dbReference type="GO" id="GO:0000467">
    <property type="term" value="P:exonucleolytic trimming to generate mature 3'-end of 5.8S rRNA from tricistronic rRNA transcript (SSU-rRNA, 5.8S rRNA, LSU-rRNA)"/>
    <property type="evidence" value="ECO:0007669"/>
    <property type="project" value="EnsemblFungi"/>
</dbReference>
<protein>
    <submittedName>
        <fullName evidence="7">Exosome subunit Csl4</fullName>
    </submittedName>
</protein>
<evidence type="ECO:0000313" key="8">
    <source>
        <dbReference type="Proteomes" id="UP000002035"/>
    </source>
</evidence>
<feature type="region of interest" description="Disordered" evidence="4">
    <location>
        <begin position="70"/>
        <end position="99"/>
    </location>
</feature>
<feature type="domain" description="Exosome complex component N-terminal" evidence="6">
    <location>
        <begin position="23"/>
        <end position="58"/>
    </location>
</feature>
<dbReference type="GO" id="GO:0003723">
    <property type="term" value="F:RNA binding"/>
    <property type="evidence" value="ECO:0007669"/>
    <property type="project" value="InterPro"/>
</dbReference>
<dbReference type="FunFam" id="2.40.50.140:FF:000164">
    <property type="entry name" value="Exosome complex component CSL4"/>
    <property type="match status" value="1"/>
</dbReference>
<dbReference type="GO" id="GO:0006397">
    <property type="term" value="P:mRNA processing"/>
    <property type="evidence" value="ECO:0007669"/>
    <property type="project" value="EnsemblFungi"/>
</dbReference>
<dbReference type="GO" id="GO:0000177">
    <property type="term" value="C:cytoplasmic exosome (RNase complex)"/>
    <property type="evidence" value="ECO:0007669"/>
    <property type="project" value="EnsemblFungi"/>
</dbReference>
<dbReference type="Pfam" id="PF14382">
    <property type="entry name" value="ECR1_N"/>
    <property type="match status" value="1"/>
</dbReference>
<evidence type="ECO:0000256" key="3">
    <source>
        <dbReference type="ARBA" id="ARBA00022835"/>
    </source>
</evidence>
<reference evidence="8" key="1">
    <citation type="journal article" date="2012" name="MBio">
        <title>Comparative genome analysis of Trichophyton rubrum and related dermatophytes reveals candidate genes involved in infection.</title>
        <authorList>
            <person name="Martinez D.A."/>
            <person name="Oliver B.G."/>
            <person name="Graeser Y."/>
            <person name="Goldberg J.M."/>
            <person name="Li W."/>
            <person name="Martinez-Rossi N.M."/>
            <person name="Monod M."/>
            <person name="Shelest E."/>
            <person name="Barton R.C."/>
            <person name="Birch E."/>
            <person name="Brakhage A.A."/>
            <person name="Chen Z."/>
            <person name="Gurr S.J."/>
            <person name="Heiman D."/>
            <person name="Heitman J."/>
            <person name="Kosti I."/>
            <person name="Rossi A."/>
            <person name="Saif S."/>
            <person name="Samalova M."/>
            <person name="Saunders C.W."/>
            <person name="Shea T."/>
            <person name="Summerbell R.C."/>
            <person name="Xu J."/>
            <person name="Young S."/>
            <person name="Zeng Q."/>
            <person name="Birren B.W."/>
            <person name="Cuomo C.A."/>
            <person name="White T.C."/>
        </authorList>
    </citation>
    <scope>NUCLEOTIDE SEQUENCE [LARGE SCALE GENOMIC DNA]</scope>
    <source>
        <strain evidence="8">ATCC MYA-4605 / CBS 113480</strain>
    </source>
</reference>
<accession>C5FMQ9</accession>
<gene>
    <name evidence="7" type="ORF">MCYG_03981</name>
</gene>
<dbReference type="OrthoDB" id="440760at2759"/>
<proteinExistence type="predicted"/>
<dbReference type="HOGENOM" id="CLU_067135_2_0_1"/>
<dbReference type="GO" id="GO:0071038">
    <property type="term" value="P:TRAMP-dependent tRNA surveillance pathway"/>
    <property type="evidence" value="ECO:0007669"/>
    <property type="project" value="EnsemblFungi"/>
</dbReference>
<keyword evidence="3" id="KW-0271">Exosome</keyword>
<dbReference type="STRING" id="554155.C5FMQ9"/>
<dbReference type="GO" id="GO:0005730">
    <property type="term" value="C:nucleolus"/>
    <property type="evidence" value="ECO:0007669"/>
    <property type="project" value="UniProtKB-SubCell"/>
</dbReference>
<evidence type="ECO:0000259" key="6">
    <source>
        <dbReference type="Pfam" id="PF14382"/>
    </source>
</evidence>
<dbReference type="eggNOG" id="KOG3409">
    <property type="taxonomic scope" value="Eukaryota"/>
</dbReference>
<dbReference type="SUPFAM" id="SSF110324">
    <property type="entry name" value="Ribosomal L27 protein-like"/>
    <property type="match status" value="1"/>
</dbReference>
<dbReference type="InterPro" id="IPR019495">
    <property type="entry name" value="EXOSC1_C"/>
</dbReference>
<dbReference type="Gene3D" id="2.40.50.140">
    <property type="entry name" value="Nucleic acid-binding proteins"/>
    <property type="match status" value="1"/>
</dbReference>
<dbReference type="Proteomes" id="UP000002035">
    <property type="component" value="Unassembled WGS sequence"/>
</dbReference>
<keyword evidence="2" id="KW-0963">Cytoplasm</keyword>
<dbReference type="AlphaFoldDB" id="C5FMQ9"/>
<sequence>MPFRLILAEFVIRFDIAMSIPSIAVPGLRLGDLSTYTSGPGTYVRDSSICASIAGPVILRDDDIETNKRNPRKIITVSRSPKADTNGTQRPLSTPHTKAPLKFNTLPAVDSIVLARVTRVQKRQATVSILMVVDDQNNDLIDQDMRTILSSAPIITTAGTDSTSTSNTADDLRFQAIIRKEDVRAVEKDRVVMEDMFRVGDIVRAYVISVGDQSSYYCSTARNELGVVMARSEGGNMMFPVSWKEMRDPVSGVGEARKVAKPF</sequence>